<dbReference type="InterPro" id="IPR014799">
    <property type="entry name" value="ASD2_dom"/>
</dbReference>
<feature type="domain" description="ASD2" evidence="8">
    <location>
        <begin position="1114"/>
        <end position="1392"/>
    </location>
</feature>
<feature type="compositionally biased region" description="Basic and acidic residues" evidence="6">
    <location>
        <begin position="615"/>
        <end position="624"/>
    </location>
</feature>
<dbReference type="PANTHER" id="PTHR15012:SF35">
    <property type="entry name" value="PROTEIN SHROOM4"/>
    <property type="match status" value="1"/>
</dbReference>
<dbReference type="EMBL" id="AFYH01043280">
    <property type="status" value="NOT_ANNOTATED_CDS"/>
    <property type="molecule type" value="Genomic_DNA"/>
</dbReference>
<evidence type="ECO:0000313" key="10">
    <source>
        <dbReference type="Proteomes" id="UP000008672"/>
    </source>
</evidence>
<evidence type="ECO:0000256" key="6">
    <source>
        <dbReference type="SAM" id="MobiDB-lite"/>
    </source>
</evidence>
<dbReference type="Pfam" id="PF08687">
    <property type="entry name" value="ASD2"/>
    <property type="match status" value="1"/>
</dbReference>
<dbReference type="Gene3D" id="6.10.250.3120">
    <property type="match status" value="1"/>
</dbReference>
<evidence type="ECO:0000256" key="4">
    <source>
        <dbReference type="ARBA" id="ARBA00023212"/>
    </source>
</evidence>
<dbReference type="InterPro" id="IPR036034">
    <property type="entry name" value="PDZ_sf"/>
</dbReference>
<evidence type="ECO:0000256" key="3">
    <source>
        <dbReference type="ARBA" id="ARBA00022490"/>
    </source>
</evidence>
<gene>
    <name evidence="9" type="primary">SHROOM4</name>
</gene>
<dbReference type="FunCoup" id="H3B1M0">
    <property type="interactions" value="40"/>
</dbReference>
<dbReference type="GO" id="GO:0030864">
    <property type="term" value="C:cortical actin cytoskeleton"/>
    <property type="evidence" value="ECO:0007669"/>
    <property type="project" value="TreeGrafter"/>
</dbReference>
<accession>H3B1M0</accession>
<protein>
    <submittedName>
        <fullName evidence="9">Shroom family member 4</fullName>
    </submittedName>
</protein>
<dbReference type="InterPro" id="IPR027685">
    <property type="entry name" value="Shroom_fam"/>
</dbReference>
<dbReference type="GeneTree" id="ENSGT00940000159479"/>
<dbReference type="GO" id="GO:0016324">
    <property type="term" value="C:apical plasma membrane"/>
    <property type="evidence" value="ECO:0007669"/>
    <property type="project" value="TreeGrafter"/>
</dbReference>
<feature type="compositionally biased region" description="Pro residues" evidence="6">
    <location>
        <begin position="1000"/>
        <end position="1009"/>
    </location>
</feature>
<dbReference type="HOGENOM" id="CLU_003220_1_1_1"/>
<feature type="region of interest" description="Disordered" evidence="6">
    <location>
        <begin position="985"/>
        <end position="1010"/>
    </location>
</feature>
<feature type="region of interest" description="Disordered" evidence="6">
    <location>
        <begin position="395"/>
        <end position="434"/>
    </location>
</feature>
<feature type="region of interest" description="Disordered" evidence="6">
    <location>
        <begin position="492"/>
        <end position="593"/>
    </location>
</feature>
<feature type="region of interest" description="Disordered" evidence="6">
    <location>
        <begin position="189"/>
        <end position="248"/>
    </location>
</feature>
<dbReference type="eggNOG" id="ENOG502QSTC">
    <property type="taxonomic scope" value="Eukaryota"/>
</dbReference>
<evidence type="ECO:0000313" key="9">
    <source>
        <dbReference type="Ensembl" id="ENSLACP00000015791.1"/>
    </source>
</evidence>
<dbReference type="GO" id="GO:0051015">
    <property type="term" value="F:actin filament binding"/>
    <property type="evidence" value="ECO:0007669"/>
    <property type="project" value="InterPro"/>
</dbReference>
<evidence type="ECO:0000256" key="2">
    <source>
        <dbReference type="ARBA" id="ARBA00006469"/>
    </source>
</evidence>
<dbReference type="OMA" id="LHCSDFD"/>
<reference evidence="9" key="3">
    <citation type="submission" date="2025-09" db="UniProtKB">
        <authorList>
            <consortium name="Ensembl"/>
        </authorList>
    </citation>
    <scope>IDENTIFICATION</scope>
</reference>
<sequence length="1398" mass="157253">IEDGGKAALSRILRTGDELVNINGTPLYGSRQEALILIKGSYRILKIVVRRRSGPVIRPHTWHLAKQSELQPETPAMHFSPNSYSLSWHSGCETSDLSMQWNQLSRHCSTDKSSSIGSMDSLDQPSQSCFEGNLPSVDQSVYQSKRDSAYSSFSAGSNTSDYTLSLKTEESTSLDSILHGLSPCKYNDGKYLQSGNDGENPEDVSSPGMSKLSDPKTRHQSCNYDGNQQSSSKVPPQPPLRRDSFRATKTRLPSTYVEKRRASAPVDMLPITGGWTSDTVMPLNTETDQYYLINSQEEACSPCQHNTEDILHENVMQPSICSKDLFVQEECGGSSVPERLQALDPSKEDQDASKNISDCTKLPLFHNEHLMPPSTHRHSAPAQLLSAQLQSLHVAPSCEGNSKNQSTQDSYEWTNSPLHSPSQKYSDCNNPSGDEHHCENQHLNDCDLGDKTSPSSIKHCQSFEKSYSVPSEPTAHQQNFQSFLELTEQDSSGFSLAPGIDTAEETKSPEESGHKIKKPGSSHHRSTKMRRRSDRFATNLRNEIQKKKAQLQKSRSSSTLLNGEEPVEEMAEFPEFSTSSRSSLARPEDSSFRPADSSMYLVQEAEELKLKHHEAKGNSRHLSDRISTTGEGHQRSCPPPVLAKPKLVPEASGQGGRWRWSPEHKLQPQNKPERKFFLEIPGEIQPTTAATSAQISEESVLLPFADRRKFFEETIRSQSTSYLPSLHQRPKPKSGPNQFNNTCLPQSANHGGMRRHSMDHTYCPTSYINCNVSAYDDLSTNVHPRKQSNYFKQGKDHSYLEDCRSFRPCIQQTLVCEPSMYCTNEEYTASTKRNIQSPVCHSTNRGSTCFCPAQYSMLEEHGSLRRPNRSVIQEFPVELWEQTQINRKALTTGSDGPCYKSNFQKLAPHRQSYENLETAWANNRTATHHSRPCDLGGFITVDTPHEENLVGRPLRERAFSESHIWYDPCGPRSREARDSVLTGLEETRHEHNSPSKKKGPPPPRPPPPNWEKYKIRRASLQNLGQSEQQEWMELQWNSGEDKETLNNTDNLKVTETSNHVLHDDFEAAALEHCAGDDLVIGSSQMDVLSKHMVAAMPDKLRRKNEASPVDFMDPSLQAVKEPMRGHMGSERSLTGFMDPCMQRLYGPWHTDFRTTEFCKKSSTPSSPSTPGSCVSPTSCSTYYSTSAAKAELLNKMKGLPEEAQGESEEEVEAELAHKKQQLIESISKKLSVLHEAQSSLQEDVHSNSALGDEVEALLKTICKPNELDKFRLFIGDLDKVVNLLLSLSGRLARVENALDSLEPGSSQEQLALREKKRQLSEQLEDAKELKDHVDKRERVVYDIICRYLTEEQLQDYNHFVKMKSALIIEQRELEDKIKLGEEQLKCLKESLSTNPYDY</sequence>
<dbReference type="STRING" id="7897.ENSLACP00000015791"/>
<keyword evidence="5" id="KW-0175">Coiled coil</keyword>
<keyword evidence="4" id="KW-0206">Cytoskeleton</keyword>
<feature type="compositionally biased region" description="Polar residues" evidence="6">
    <location>
        <begin position="551"/>
        <end position="561"/>
    </location>
</feature>
<name>H3B1M0_LATCH</name>
<dbReference type="Ensembl" id="ENSLACT00000015901.1">
    <property type="protein sequence ID" value="ENSLACP00000015791.1"/>
    <property type="gene ID" value="ENSLACG00000013906.1"/>
</dbReference>
<comment type="similarity">
    <text evidence="2">Belongs to the shroom family.</text>
</comment>
<feature type="compositionally biased region" description="Polar residues" evidence="6">
    <location>
        <begin position="399"/>
        <end position="432"/>
    </location>
</feature>
<dbReference type="GO" id="GO:0007015">
    <property type="term" value="P:actin filament organization"/>
    <property type="evidence" value="ECO:0007669"/>
    <property type="project" value="TreeGrafter"/>
</dbReference>
<evidence type="ECO:0000256" key="1">
    <source>
        <dbReference type="ARBA" id="ARBA00004245"/>
    </source>
</evidence>
<reference evidence="9" key="2">
    <citation type="submission" date="2025-08" db="UniProtKB">
        <authorList>
            <consortium name="Ensembl"/>
        </authorList>
    </citation>
    <scope>IDENTIFICATION</scope>
</reference>
<feature type="domain" description="PDZ" evidence="7">
    <location>
        <begin position="1"/>
        <end position="53"/>
    </location>
</feature>
<proteinExistence type="inferred from homology"/>
<keyword evidence="10" id="KW-1185">Reference proteome</keyword>
<dbReference type="InParanoid" id="H3B1M0"/>
<dbReference type="GO" id="GO:0005912">
    <property type="term" value="C:adherens junction"/>
    <property type="evidence" value="ECO:0007669"/>
    <property type="project" value="TreeGrafter"/>
</dbReference>
<feature type="compositionally biased region" description="Basic residues" evidence="6">
    <location>
        <begin position="515"/>
        <end position="533"/>
    </location>
</feature>
<comment type="subcellular location">
    <subcellularLocation>
        <location evidence="1">Cytoplasm</location>
        <location evidence="1">Cytoskeleton</location>
    </subcellularLocation>
</comment>
<organism evidence="9 10">
    <name type="scientific">Latimeria chalumnae</name>
    <name type="common">Coelacanth</name>
    <dbReference type="NCBI Taxonomy" id="7897"/>
    <lineage>
        <taxon>Eukaryota</taxon>
        <taxon>Metazoa</taxon>
        <taxon>Chordata</taxon>
        <taxon>Craniata</taxon>
        <taxon>Vertebrata</taxon>
        <taxon>Euteleostomi</taxon>
        <taxon>Coelacanthiformes</taxon>
        <taxon>Coelacanthidae</taxon>
        <taxon>Latimeria</taxon>
    </lineage>
</organism>
<dbReference type="PROSITE" id="PS50106">
    <property type="entry name" value="PDZ"/>
    <property type="match status" value="1"/>
</dbReference>
<keyword evidence="3" id="KW-0963">Cytoplasm</keyword>
<dbReference type="GO" id="GO:0043296">
    <property type="term" value="C:apical junction complex"/>
    <property type="evidence" value="ECO:0007669"/>
    <property type="project" value="TreeGrafter"/>
</dbReference>
<feature type="region of interest" description="Disordered" evidence="6">
    <location>
        <begin position="612"/>
        <end position="670"/>
    </location>
</feature>
<evidence type="ECO:0000256" key="5">
    <source>
        <dbReference type="SAM" id="Coils"/>
    </source>
</evidence>
<dbReference type="Proteomes" id="UP000008672">
    <property type="component" value="Unassembled WGS sequence"/>
</dbReference>
<feature type="compositionally biased region" description="Basic and acidic residues" evidence="6">
    <location>
        <begin position="660"/>
        <end position="670"/>
    </location>
</feature>
<dbReference type="Gene3D" id="2.30.42.10">
    <property type="match status" value="1"/>
</dbReference>
<evidence type="ECO:0000259" key="8">
    <source>
        <dbReference type="PROSITE" id="PS51307"/>
    </source>
</evidence>
<evidence type="ECO:0000259" key="7">
    <source>
        <dbReference type="PROSITE" id="PS50106"/>
    </source>
</evidence>
<dbReference type="InterPro" id="IPR001478">
    <property type="entry name" value="PDZ"/>
</dbReference>
<feature type="compositionally biased region" description="Basic and acidic residues" evidence="6">
    <location>
        <begin position="504"/>
        <end position="514"/>
    </location>
</feature>
<reference evidence="10" key="1">
    <citation type="submission" date="2011-08" db="EMBL/GenBank/DDBJ databases">
        <title>The draft genome of Latimeria chalumnae.</title>
        <authorList>
            <person name="Di Palma F."/>
            <person name="Alfoldi J."/>
            <person name="Johnson J."/>
            <person name="Berlin A."/>
            <person name="Gnerre S."/>
            <person name="Jaffe D."/>
            <person name="MacCallum I."/>
            <person name="Young S."/>
            <person name="Walker B.J."/>
            <person name="Lander E."/>
            <person name="Lindblad-Toh K."/>
        </authorList>
    </citation>
    <scope>NUCLEOTIDE SEQUENCE [LARGE SCALE GENOMIC DNA]</scope>
    <source>
        <strain evidence="10">Wild caught</strain>
    </source>
</reference>
<dbReference type="SUPFAM" id="SSF50156">
    <property type="entry name" value="PDZ domain-like"/>
    <property type="match status" value="1"/>
</dbReference>
<feature type="coiled-coil region" evidence="5">
    <location>
        <begin position="1309"/>
        <end position="1336"/>
    </location>
</feature>
<dbReference type="PANTHER" id="PTHR15012">
    <property type="entry name" value="APICAL PROTEIN/SHROOM-RELATED"/>
    <property type="match status" value="1"/>
</dbReference>
<dbReference type="PROSITE" id="PS51307">
    <property type="entry name" value="ASD2"/>
    <property type="match status" value="1"/>
</dbReference>